<dbReference type="PANTHER" id="PTHR46796">
    <property type="entry name" value="HTH-TYPE TRANSCRIPTIONAL ACTIVATOR RHAS-RELATED"/>
    <property type="match status" value="1"/>
</dbReference>
<reference evidence="5 6" key="1">
    <citation type="submission" date="2020-03" db="EMBL/GenBank/DDBJ databases">
        <title>Whole genome shotgun sequence of Phytohabitans rumicis NBRC 108638.</title>
        <authorList>
            <person name="Komaki H."/>
            <person name="Tamura T."/>
        </authorList>
    </citation>
    <scope>NUCLEOTIDE SEQUENCE [LARGE SCALE GENOMIC DNA]</scope>
    <source>
        <strain evidence="5 6">NBRC 108638</strain>
    </source>
</reference>
<evidence type="ECO:0000259" key="4">
    <source>
        <dbReference type="PROSITE" id="PS01124"/>
    </source>
</evidence>
<evidence type="ECO:0000313" key="6">
    <source>
        <dbReference type="Proteomes" id="UP000482960"/>
    </source>
</evidence>
<comment type="caution">
    <text evidence="5">The sequence shown here is derived from an EMBL/GenBank/DDBJ whole genome shotgun (WGS) entry which is preliminary data.</text>
</comment>
<sequence>MDGDRLGQTRQQTTSEYGLLGVRGVDFRIDRVPASAGLAALVERHWLVSWDLPEGRRAPVTLLPHPCVNLIVDRGQAMIGGVGRERFTYECAGSGRVFGVKFRPGGFLPFLGQPVSQLTGEVRPLAWLWGAADAGRFAADLAACPDLDALVDVAERHLLAHWPAPDPEVARVGEVVRALLHDRSVTRVSDVSGRFGMSPRSLQRLFERYVGVSPKWVLQRYRLHEAAARLAEGTAGTWGEVAAELGYFDQSHFIRDFTRAVGMTPVAYADACTRHQHPVTT</sequence>
<dbReference type="InterPro" id="IPR046532">
    <property type="entry name" value="DUF6597"/>
</dbReference>
<dbReference type="Pfam" id="PF12833">
    <property type="entry name" value="HTH_18"/>
    <property type="match status" value="1"/>
</dbReference>
<keyword evidence="2" id="KW-0238">DNA-binding</keyword>
<dbReference type="SMART" id="SM00342">
    <property type="entry name" value="HTH_ARAC"/>
    <property type="match status" value="1"/>
</dbReference>
<dbReference type="EMBL" id="BLPG01000001">
    <property type="protein sequence ID" value="GFJ94824.1"/>
    <property type="molecule type" value="Genomic_DNA"/>
</dbReference>
<evidence type="ECO:0000313" key="5">
    <source>
        <dbReference type="EMBL" id="GFJ94824.1"/>
    </source>
</evidence>
<evidence type="ECO:0000256" key="1">
    <source>
        <dbReference type="ARBA" id="ARBA00023015"/>
    </source>
</evidence>
<keyword evidence="3" id="KW-0804">Transcription</keyword>
<keyword evidence="1" id="KW-0805">Transcription regulation</keyword>
<keyword evidence="6" id="KW-1185">Reference proteome</keyword>
<dbReference type="Proteomes" id="UP000482960">
    <property type="component" value="Unassembled WGS sequence"/>
</dbReference>
<dbReference type="RefSeq" id="WP_173082097.1">
    <property type="nucleotide sequence ID" value="NZ_BAABJB010000036.1"/>
</dbReference>
<protein>
    <submittedName>
        <fullName evidence="5">AraC family transcriptional regulator</fullName>
    </submittedName>
</protein>
<feature type="domain" description="HTH araC/xylS-type" evidence="4">
    <location>
        <begin position="170"/>
        <end position="271"/>
    </location>
</feature>
<dbReference type="GO" id="GO:0003700">
    <property type="term" value="F:DNA-binding transcription factor activity"/>
    <property type="evidence" value="ECO:0007669"/>
    <property type="project" value="InterPro"/>
</dbReference>
<dbReference type="Gene3D" id="1.10.10.60">
    <property type="entry name" value="Homeodomain-like"/>
    <property type="match status" value="1"/>
</dbReference>
<organism evidence="5 6">
    <name type="scientific">Phytohabitans rumicis</name>
    <dbReference type="NCBI Taxonomy" id="1076125"/>
    <lineage>
        <taxon>Bacteria</taxon>
        <taxon>Bacillati</taxon>
        <taxon>Actinomycetota</taxon>
        <taxon>Actinomycetes</taxon>
        <taxon>Micromonosporales</taxon>
        <taxon>Micromonosporaceae</taxon>
    </lineage>
</organism>
<proteinExistence type="predicted"/>
<dbReference type="PANTHER" id="PTHR46796:SF15">
    <property type="entry name" value="BLL1074 PROTEIN"/>
    <property type="match status" value="1"/>
</dbReference>
<name>A0A6V8LEW7_9ACTN</name>
<dbReference type="PROSITE" id="PS01124">
    <property type="entry name" value="HTH_ARAC_FAMILY_2"/>
    <property type="match status" value="1"/>
</dbReference>
<evidence type="ECO:0000256" key="3">
    <source>
        <dbReference type="ARBA" id="ARBA00023163"/>
    </source>
</evidence>
<evidence type="ECO:0000256" key="2">
    <source>
        <dbReference type="ARBA" id="ARBA00023125"/>
    </source>
</evidence>
<reference evidence="5 6" key="2">
    <citation type="submission" date="2020-03" db="EMBL/GenBank/DDBJ databases">
        <authorList>
            <person name="Ichikawa N."/>
            <person name="Kimura A."/>
            <person name="Kitahashi Y."/>
            <person name="Uohara A."/>
        </authorList>
    </citation>
    <scope>NUCLEOTIDE SEQUENCE [LARGE SCALE GENOMIC DNA]</scope>
    <source>
        <strain evidence="5 6">NBRC 108638</strain>
    </source>
</reference>
<dbReference type="SUPFAM" id="SSF46689">
    <property type="entry name" value="Homeodomain-like"/>
    <property type="match status" value="1"/>
</dbReference>
<dbReference type="GO" id="GO:0043565">
    <property type="term" value="F:sequence-specific DNA binding"/>
    <property type="evidence" value="ECO:0007669"/>
    <property type="project" value="InterPro"/>
</dbReference>
<dbReference type="Pfam" id="PF20240">
    <property type="entry name" value="DUF6597"/>
    <property type="match status" value="1"/>
</dbReference>
<dbReference type="InterPro" id="IPR050204">
    <property type="entry name" value="AraC_XylS_family_regulators"/>
</dbReference>
<dbReference type="InterPro" id="IPR009057">
    <property type="entry name" value="Homeodomain-like_sf"/>
</dbReference>
<dbReference type="AlphaFoldDB" id="A0A6V8LEW7"/>
<gene>
    <name evidence="5" type="ORF">Prum_084660</name>
</gene>
<dbReference type="InterPro" id="IPR018060">
    <property type="entry name" value="HTH_AraC"/>
</dbReference>
<accession>A0A6V8LEW7</accession>